<evidence type="ECO:0000259" key="1">
    <source>
        <dbReference type="Pfam" id="PF06276"/>
    </source>
</evidence>
<keyword evidence="4" id="KW-1185">Reference proteome</keyword>
<dbReference type="EMBL" id="JAAAXJ010000022">
    <property type="protein sequence ID" value="NBJ26966.1"/>
    <property type="molecule type" value="Genomic_DNA"/>
</dbReference>
<dbReference type="InterPro" id="IPR008090">
    <property type="entry name" value="Fe_iron_reduct"/>
</dbReference>
<dbReference type="RefSeq" id="WP_161726114.1">
    <property type="nucleotide sequence ID" value="NZ_JAAAXI010000029.1"/>
</dbReference>
<sequence length="244" mass="26907">MIPSLEPCFTGVFTHYKDALALPGEHPSSVRGRELLDASVLDSLLSRFSAVHPGGDRRALVSMWAQWHFGALIIPTTLAALVLDRNLPVDLDRICIAVHEEGRTAAVILPDEGVPRKGDDAERFASLFRGHIEPLIRTLAARFKVSPRLLWNNAADVFEWTLQQAAGAGMAKPDVLEEGRSLLNDRLWAGGAPNPMFGLVRYVRQEEQETRRRKVCCLRYHLPGIACCGSICPLPPPSLTPETT</sequence>
<dbReference type="InterPro" id="IPR024726">
    <property type="entry name" value="FhuF_C"/>
</dbReference>
<dbReference type="Pfam" id="PF06276">
    <property type="entry name" value="FhuF"/>
    <property type="match status" value="1"/>
</dbReference>
<dbReference type="NCBIfam" id="TIGR03951">
    <property type="entry name" value="Fe_III_red_FhuF"/>
    <property type="match status" value="1"/>
</dbReference>
<dbReference type="Proteomes" id="UP000818323">
    <property type="component" value="Unassembled WGS sequence"/>
</dbReference>
<dbReference type="Pfam" id="PF11575">
    <property type="entry name" value="FhuF_C"/>
    <property type="match status" value="1"/>
</dbReference>
<name>A0ABW9Z4U0_9HYPH</name>
<feature type="domain" description="Aerobactin siderophore biosynthesis IucA/IucC-like C-terminal" evidence="1">
    <location>
        <begin position="62"/>
        <end position="207"/>
    </location>
</feature>
<protein>
    <submittedName>
        <fullName evidence="3">Siderophore-iron reductase FhuF</fullName>
    </submittedName>
</protein>
<gene>
    <name evidence="3" type="primary">fhuF</name>
    <name evidence="3" type="ORF">GR303_21775</name>
</gene>
<dbReference type="PRINTS" id="PR01714">
    <property type="entry name" value="2FE2SRDCTASE"/>
</dbReference>
<comment type="caution">
    <text evidence="3">The sequence shown here is derived from an EMBL/GenBank/DDBJ whole genome shotgun (WGS) entry which is preliminary data.</text>
</comment>
<evidence type="ECO:0000313" key="3">
    <source>
        <dbReference type="EMBL" id="NBJ26966.1"/>
    </source>
</evidence>
<accession>A0ABW9Z4U0</accession>
<evidence type="ECO:0000313" key="4">
    <source>
        <dbReference type="Proteomes" id="UP000818323"/>
    </source>
</evidence>
<organism evidence="3 4">
    <name type="scientific">Microvirga arsenatis</name>
    <dbReference type="NCBI Taxonomy" id="2692265"/>
    <lineage>
        <taxon>Bacteria</taxon>
        <taxon>Pseudomonadati</taxon>
        <taxon>Pseudomonadota</taxon>
        <taxon>Alphaproteobacteria</taxon>
        <taxon>Hyphomicrobiales</taxon>
        <taxon>Methylobacteriaceae</taxon>
        <taxon>Microvirga</taxon>
    </lineage>
</organism>
<feature type="domain" description="Ferric siderophore reductase C-terminal" evidence="2">
    <location>
        <begin position="213"/>
        <end position="234"/>
    </location>
</feature>
<dbReference type="InterPro" id="IPR022770">
    <property type="entry name" value="IucA/IucC-like_C"/>
</dbReference>
<evidence type="ECO:0000259" key="2">
    <source>
        <dbReference type="Pfam" id="PF11575"/>
    </source>
</evidence>
<reference evidence="3 4" key="1">
    <citation type="submission" date="2020-01" db="EMBL/GenBank/DDBJ databases">
        <title>Microvirga sp. nov., an arsenate reduction bacterium isolated from Tibet hotspring sediments.</title>
        <authorList>
            <person name="Yuan C.-G."/>
        </authorList>
    </citation>
    <scope>NUCLEOTIDE SEQUENCE [LARGE SCALE GENOMIC DNA]</scope>
    <source>
        <strain evidence="3 4">SYSU G3D203</strain>
    </source>
</reference>
<proteinExistence type="predicted"/>